<evidence type="ECO:0000256" key="1">
    <source>
        <dbReference type="ARBA" id="ARBA00038158"/>
    </source>
</evidence>
<feature type="transmembrane region" description="Helical" evidence="2">
    <location>
        <begin position="44"/>
        <end position="69"/>
    </location>
</feature>
<keyword evidence="2" id="KW-1133">Transmembrane helix</keyword>
<dbReference type="STRING" id="655819.J4UET3"/>
<dbReference type="RefSeq" id="XP_008603574.1">
    <property type="nucleotide sequence ID" value="XM_008605352.1"/>
</dbReference>
<dbReference type="PANTHER" id="PTHR43591:SF24">
    <property type="entry name" value="2-METHOXY-6-POLYPRENYL-1,4-BENZOQUINOL METHYLASE, MITOCHONDRIAL"/>
    <property type="match status" value="1"/>
</dbReference>
<proteinExistence type="inferred from homology"/>
<sequence>MKQFDAEADAIENGVICVLGILLYIATVHQRWRHLKAKPGGEKWYCHISLVLLSIFVIGSILCSLWFGIARSRDSPARVPSVIWKAIMVLCLTVSKLHIFNQALRPQKLIGYYACISILPVVWVGVSVWQKRYAALWVFPGWIYLICAAAFLIQSVRICKQAWSRRRCLMLGLMNALAGTLTAAPGIFSVLIVTPPFYFVEQCFIIFLELTLTVVTLRVSPISPVAEFPDESILIASISSEDAASNLVVIMSELDKSCELSERVIAGMKFERCGTSAWCPMSLDAATYPCDYHCDMLSFDDNRLISAPVKWPVRILDVGTGPGILAGELAKRFPDADVIGLDFFSNSPAEFPETCEYQSGNIDEPWEFETGYFCLIVMRNVGVYLRHHKWCRIYSEILRCLRPGGHFEHSEIDILSDKPMVERCLHYELSRTNFPSLPAWERYEILSAFASLFRGRHFNIAHNTHNRFTEADFANITQEKSGSQPAISTEILGTESPLSIRCCRAPI</sequence>
<feature type="domain" description="Methyltransferase" evidence="3">
    <location>
        <begin position="315"/>
        <end position="405"/>
    </location>
</feature>
<dbReference type="Gene3D" id="3.40.50.150">
    <property type="entry name" value="Vaccinia Virus protein VP39"/>
    <property type="match status" value="1"/>
</dbReference>
<keyword evidence="2" id="KW-0472">Membrane</keyword>
<dbReference type="GO" id="GO:0032259">
    <property type="term" value="P:methylation"/>
    <property type="evidence" value="ECO:0007669"/>
    <property type="project" value="UniProtKB-KW"/>
</dbReference>
<dbReference type="Proteomes" id="UP000002762">
    <property type="component" value="Unassembled WGS sequence"/>
</dbReference>
<keyword evidence="5" id="KW-1185">Reference proteome</keyword>
<feature type="transmembrane region" description="Helical" evidence="2">
    <location>
        <begin position="81"/>
        <end position="99"/>
    </location>
</feature>
<feature type="transmembrane region" description="Helical" evidence="2">
    <location>
        <begin position="111"/>
        <end position="129"/>
    </location>
</feature>
<protein>
    <submittedName>
        <fullName evidence="4">Methyltransferase type 11</fullName>
    </submittedName>
</protein>
<gene>
    <name evidence="4" type="ORF">BBA_10255</name>
</gene>
<comment type="similarity">
    <text evidence="1">Belongs to the methyltransferase superfamily. LaeA methyltransferase family.</text>
</comment>
<reference evidence="4 5" key="1">
    <citation type="journal article" date="2012" name="Sci. Rep.">
        <title>Genomic perspectives on the evolution of fungal entomopathogenicity in Beauveria bassiana.</title>
        <authorList>
            <person name="Xiao G."/>
            <person name="Ying S.H."/>
            <person name="Zheng P."/>
            <person name="Wang Z.L."/>
            <person name="Zhang S."/>
            <person name="Xie X.Q."/>
            <person name="Shang Y."/>
            <person name="St Leger R.J."/>
            <person name="Zhao G.P."/>
            <person name="Wang C."/>
            <person name="Feng M.G."/>
        </authorList>
    </citation>
    <scope>NUCLEOTIDE SEQUENCE [LARGE SCALE GENOMIC DNA]</scope>
    <source>
        <strain evidence="4 5">ARSEF 2860</strain>
    </source>
</reference>
<dbReference type="AlphaFoldDB" id="J4UET3"/>
<evidence type="ECO:0000259" key="3">
    <source>
        <dbReference type="Pfam" id="PF13649"/>
    </source>
</evidence>
<keyword evidence="4" id="KW-0808">Transferase</keyword>
<keyword evidence="2" id="KW-0812">Transmembrane</keyword>
<feature type="transmembrane region" description="Helical" evidence="2">
    <location>
        <begin position="168"/>
        <end position="191"/>
    </location>
</feature>
<dbReference type="InParanoid" id="J4UET3"/>
<dbReference type="PANTHER" id="PTHR43591">
    <property type="entry name" value="METHYLTRANSFERASE"/>
    <property type="match status" value="1"/>
</dbReference>
<dbReference type="Pfam" id="PF13649">
    <property type="entry name" value="Methyltransf_25"/>
    <property type="match status" value="1"/>
</dbReference>
<dbReference type="GO" id="GO:0008168">
    <property type="term" value="F:methyltransferase activity"/>
    <property type="evidence" value="ECO:0007669"/>
    <property type="project" value="UniProtKB-KW"/>
</dbReference>
<evidence type="ECO:0000313" key="5">
    <source>
        <dbReference type="Proteomes" id="UP000002762"/>
    </source>
</evidence>
<dbReference type="CDD" id="cd02440">
    <property type="entry name" value="AdoMet_MTases"/>
    <property type="match status" value="1"/>
</dbReference>
<accession>J4UET3</accession>
<dbReference type="HOGENOM" id="CLU_469272_0_0_1"/>
<feature type="transmembrane region" description="Helical" evidence="2">
    <location>
        <begin position="13"/>
        <end position="32"/>
    </location>
</feature>
<feature type="transmembrane region" description="Helical" evidence="2">
    <location>
        <begin position="135"/>
        <end position="156"/>
    </location>
</feature>
<dbReference type="EMBL" id="JH725258">
    <property type="protein sequence ID" value="EJP60797.1"/>
    <property type="molecule type" value="Genomic_DNA"/>
</dbReference>
<organism evidence="4 5">
    <name type="scientific">Beauveria bassiana (strain ARSEF 2860)</name>
    <name type="common">White muscardine disease fungus</name>
    <name type="synonym">Tritirachium shiotae</name>
    <dbReference type="NCBI Taxonomy" id="655819"/>
    <lineage>
        <taxon>Eukaryota</taxon>
        <taxon>Fungi</taxon>
        <taxon>Dikarya</taxon>
        <taxon>Ascomycota</taxon>
        <taxon>Pezizomycotina</taxon>
        <taxon>Sordariomycetes</taxon>
        <taxon>Hypocreomycetidae</taxon>
        <taxon>Hypocreales</taxon>
        <taxon>Cordycipitaceae</taxon>
        <taxon>Beauveria</taxon>
    </lineage>
</organism>
<name>J4UET3_BEAB2</name>
<dbReference type="InterPro" id="IPR029063">
    <property type="entry name" value="SAM-dependent_MTases_sf"/>
</dbReference>
<dbReference type="InterPro" id="IPR041698">
    <property type="entry name" value="Methyltransf_25"/>
</dbReference>
<dbReference type="GeneID" id="19893267"/>
<dbReference type="SUPFAM" id="SSF53335">
    <property type="entry name" value="S-adenosyl-L-methionine-dependent methyltransferases"/>
    <property type="match status" value="1"/>
</dbReference>
<keyword evidence="4" id="KW-0489">Methyltransferase</keyword>
<evidence type="ECO:0000313" key="4">
    <source>
        <dbReference type="EMBL" id="EJP60797.1"/>
    </source>
</evidence>
<evidence type="ECO:0000256" key="2">
    <source>
        <dbReference type="SAM" id="Phobius"/>
    </source>
</evidence>